<feature type="compositionally biased region" description="Pro residues" evidence="1">
    <location>
        <begin position="73"/>
        <end position="84"/>
    </location>
</feature>
<dbReference type="AlphaFoldDB" id="A0AAV5EE66"/>
<sequence>MLTSRRHGGFRLGRKLLSAWRWALCHRRRRGYLRLQPCRGAAQHQAPPPQPRRPRLAADADVGPVPGAADEAPAPPQGQGPPPAARRLTGGGDHAQGAGRGVRRRRGARRRVHALRGARRLLQPPAVRGAAARGRGGVRVPAPRRDHHPLRRLAVRARRRRGRGRRRRRREEGAWMVVARGPPHLTSPCGDWWLVYIHYT</sequence>
<comment type="caution">
    <text evidence="2">The sequence shown here is derived from an EMBL/GenBank/DDBJ whole genome shotgun (WGS) entry which is preliminary data.</text>
</comment>
<evidence type="ECO:0000313" key="2">
    <source>
        <dbReference type="EMBL" id="GJN21704.1"/>
    </source>
</evidence>
<feature type="compositionally biased region" description="Gly residues" evidence="1">
    <location>
        <begin position="89"/>
        <end position="100"/>
    </location>
</feature>
<reference evidence="2" key="2">
    <citation type="submission" date="2021-12" db="EMBL/GenBank/DDBJ databases">
        <title>Resequencing data analysis of finger millet.</title>
        <authorList>
            <person name="Hatakeyama M."/>
            <person name="Aluri S."/>
            <person name="Balachadran M.T."/>
            <person name="Sivarajan S.R."/>
            <person name="Poveda L."/>
            <person name="Shimizu-Inatsugi R."/>
            <person name="Schlapbach R."/>
            <person name="Sreeman S.M."/>
            <person name="Shimizu K.K."/>
        </authorList>
    </citation>
    <scope>NUCLEOTIDE SEQUENCE</scope>
</reference>
<organism evidence="2 3">
    <name type="scientific">Eleusine coracana subsp. coracana</name>
    <dbReference type="NCBI Taxonomy" id="191504"/>
    <lineage>
        <taxon>Eukaryota</taxon>
        <taxon>Viridiplantae</taxon>
        <taxon>Streptophyta</taxon>
        <taxon>Embryophyta</taxon>
        <taxon>Tracheophyta</taxon>
        <taxon>Spermatophyta</taxon>
        <taxon>Magnoliopsida</taxon>
        <taxon>Liliopsida</taxon>
        <taxon>Poales</taxon>
        <taxon>Poaceae</taxon>
        <taxon>PACMAD clade</taxon>
        <taxon>Chloridoideae</taxon>
        <taxon>Cynodonteae</taxon>
        <taxon>Eleusininae</taxon>
        <taxon>Eleusine</taxon>
    </lineage>
</organism>
<accession>A0AAV5EE66</accession>
<evidence type="ECO:0000256" key="1">
    <source>
        <dbReference type="SAM" id="MobiDB-lite"/>
    </source>
</evidence>
<name>A0AAV5EE66_ELECO</name>
<dbReference type="Proteomes" id="UP001054889">
    <property type="component" value="Unassembled WGS sequence"/>
</dbReference>
<dbReference type="EMBL" id="BQKI01000075">
    <property type="protein sequence ID" value="GJN21704.1"/>
    <property type="molecule type" value="Genomic_DNA"/>
</dbReference>
<gene>
    <name evidence="2" type="primary">gb09209</name>
    <name evidence="2" type="ORF">PR202_gb09209</name>
</gene>
<feature type="compositionally biased region" description="Basic residues" evidence="1">
    <location>
        <begin position="101"/>
        <end position="110"/>
    </location>
</feature>
<feature type="compositionally biased region" description="Low complexity" evidence="1">
    <location>
        <begin position="62"/>
        <end position="72"/>
    </location>
</feature>
<evidence type="ECO:0000313" key="3">
    <source>
        <dbReference type="Proteomes" id="UP001054889"/>
    </source>
</evidence>
<keyword evidence="3" id="KW-1185">Reference proteome</keyword>
<reference evidence="2" key="1">
    <citation type="journal article" date="2018" name="DNA Res.">
        <title>Multiple hybrid de novo genome assembly of finger millet, an orphan allotetraploid crop.</title>
        <authorList>
            <person name="Hatakeyama M."/>
            <person name="Aluri S."/>
            <person name="Balachadran M.T."/>
            <person name="Sivarajan S.R."/>
            <person name="Patrignani A."/>
            <person name="Gruter S."/>
            <person name="Poveda L."/>
            <person name="Shimizu-Inatsugi R."/>
            <person name="Baeten J."/>
            <person name="Francoijs K.J."/>
            <person name="Nataraja K.N."/>
            <person name="Reddy Y.A.N."/>
            <person name="Phadnis S."/>
            <person name="Ravikumar R.L."/>
            <person name="Schlapbach R."/>
            <person name="Sreeman S.M."/>
            <person name="Shimizu K.K."/>
        </authorList>
    </citation>
    <scope>NUCLEOTIDE SEQUENCE</scope>
</reference>
<protein>
    <submittedName>
        <fullName evidence="2">Uncharacterized protein</fullName>
    </submittedName>
</protein>
<proteinExistence type="predicted"/>
<feature type="region of interest" description="Disordered" evidence="1">
    <location>
        <begin position="40"/>
        <end position="110"/>
    </location>
</feature>